<dbReference type="CDD" id="cd00200">
    <property type="entry name" value="WD40"/>
    <property type="match status" value="1"/>
</dbReference>
<dbReference type="PANTHER" id="PTHR19848">
    <property type="entry name" value="WD40 REPEAT PROTEIN"/>
    <property type="match status" value="1"/>
</dbReference>
<sequence length="990" mass="109938">MMSADLKNFLGSPNKHQCLVDLRSTDPRDDKTRIEQSKGYLLRGSYQWVLENAEFQQWRRNENTQLLWIKGDPGKGKTMLLCGIIDELTALERLIDQQPGALVSYFFCEAADARSNDVTSVLRGLIYLLADKQPSLIGRIQKKHDHAGKALFEDANAWFAVSGILTEILQDPQLKATYLIIDALDECAQGDLPKLLDFVLASSSSRVKWIISSRNRPDIEQRIRSNQHLVTLSLEQNAEHVSRSVDEYIKLRVANLSSIADDEDRQAQVRNIMRRKAHGTFLWVSLVIRELDAAKSWEVQHIVEELPESLKEVYRRMIRQIKEHKRRLPEQCWLLLSTAAVAYQPLRLDELALLAGIQDNISDKPQFIAEIVNLCGSFLTILSGVVYIIHQSAKEFLIEDASRDIFPLGINHTHHAIFSKSLQAMSHVLRRDIYGLVNPVFPIDKVQEGSQGPLDGIYYSDSEIGAAAFRHNCRVWSIVFSPDGEQLVLATYDAAARSGRRDAVQIYDVRRLNARGFQKHKNIEGDFGRVWSAAFSPDCKMLAAGCGDGTVRLWDATTGMLIRSLKGNTNQVNSVVFSSNGKRLASASYDGTLRLWDIYTAAPGPALRRSRVTLIAFSPDHQQLVSASCNRMLLLWETSTGTVQHELKGQKGRVSSVAFSSDSKVLAAGFSDGTVWLWDTQTAEQLLILDSKAKCSNSIAIRDDTQLVPQPGSGTRWLRNINWWARPSGAITTVSQTWGGLSGLLLKAMKGNTCHVDSVAFSPDGQELASAIYDGTLLLWDISAGTVRTTLKGHTGKVNSVAFSPNGQTLASSSDDSVVLVWDVAIGALLWTLEGNTDRLLSVAFSPDNRRLLSSSHNGTLWQWNVATGVLLNTYAMESTSRLSFINESTIITDRAITSLDELSHCSEASESFEHHNDSKAVGWALSDDRCWINWNGRSVLWLPPEYRPVRSAVATQKLAIGCSSGNVLILGFASDGQMQSSAKYYVLDS</sequence>
<feature type="repeat" description="WD" evidence="3">
    <location>
        <begin position="565"/>
        <end position="598"/>
    </location>
</feature>
<dbReference type="SUPFAM" id="SSF50978">
    <property type="entry name" value="WD40 repeat-like"/>
    <property type="match status" value="1"/>
</dbReference>
<feature type="repeat" description="WD" evidence="3">
    <location>
        <begin position="612"/>
        <end position="646"/>
    </location>
</feature>
<dbReference type="SMART" id="SM00320">
    <property type="entry name" value="WD40"/>
    <property type="match status" value="8"/>
</dbReference>
<keyword evidence="6" id="KW-1185">Reference proteome</keyword>
<name>A0A395NW09_TRIAR</name>
<feature type="repeat" description="WD" evidence="3">
    <location>
        <begin position="647"/>
        <end position="688"/>
    </location>
</feature>
<dbReference type="InterPro" id="IPR015943">
    <property type="entry name" value="WD40/YVTN_repeat-like_dom_sf"/>
</dbReference>
<dbReference type="InterPro" id="IPR007111">
    <property type="entry name" value="NACHT_NTPase"/>
</dbReference>
<accession>A0A395NW09</accession>
<dbReference type="FunFam" id="3.40.50.300:FF:001638">
    <property type="entry name" value="NACHT and WD40 domain protein"/>
    <property type="match status" value="1"/>
</dbReference>
<dbReference type="OrthoDB" id="4896421at2759"/>
<dbReference type="InterPro" id="IPR020472">
    <property type="entry name" value="WD40_PAC1"/>
</dbReference>
<feature type="domain" description="NACHT" evidence="4">
    <location>
        <begin position="65"/>
        <end position="214"/>
    </location>
</feature>
<organism evidence="5 6">
    <name type="scientific">Trichoderma arundinaceum</name>
    <dbReference type="NCBI Taxonomy" id="490622"/>
    <lineage>
        <taxon>Eukaryota</taxon>
        <taxon>Fungi</taxon>
        <taxon>Dikarya</taxon>
        <taxon>Ascomycota</taxon>
        <taxon>Pezizomycotina</taxon>
        <taxon>Sordariomycetes</taxon>
        <taxon>Hypocreomycetidae</taxon>
        <taxon>Hypocreales</taxon>
        <taxon>Hypocreaceae</taxon>
        <taxon>Trichoderma</taxon>
    </lineage>
</organism>
<feature type="repeat" description="WD" evidence="3">
    <location>
        <begin position="523"/>
        <end position="564"/>
    </location>
</feature>
<dbReference type="PROSITE" id="PS50082">
    <property type="entry name" value="WD_REPEATS_2"/>
    <property type="match status" value="7"/>
</dbReference>
<dbReference type="InterPro" id="IPR019775">
    <property type="entry name" value="WD40_repeat_CS"/>
</dbReference>
<gene>
    <name evidence="5" type="ORF">TARUN_1965</name>
</gene>
<dbReference type="InterPro" id="IPR011047">
    <property type="entry name" value="Quinoprotein_ADH-like_sf"/>
</dbReference>
<dbReference type="STRING" id="490622.A0A395NW09"/>
<evidence type="ECO:0000259" key="4">
    <source>
        <dbReference type="PROSITE" id="PS50837"/>
    </source>
</evidence>
<dbReference type="InterPro" id="IPR001680">
    <property type="entry name" value="WD40_rpt"/>
</dbReference>
<evidence type="ECO:0000256" key="2">
    <source>
        <dbReference type="ARBA" id="ARBA00022737"/>
    </source>
</evidence>
<dbReference type="Gene3D" id="2.130.10.10">
    <property type="entry name" value="YVTN repeat-like/Quinoprotein amine dehydrogenase"/>
    <property type="match status" value="3"/>
</dbReference>
<feature type="repeat" description="WD" evidence="3">
    <location>
        <begin position="833"/>
        <end position="874"/>
    </location>
</feature>
<proteinExistence type="predicted"/>
<feature type="repeat" description="WD" evidence="3">
    <location>
        <begin position="749"/>
        <end position="790"/>
    </location>
</feature>
<dbReference type="Pfam" id="PF24883">
    <property type="entry name" value="NPHP3_N"/>
    <property type="match status" value="1"/>
</dbReference>
<dbReference type="PROSITE" id="PS00678">
    <property type="entry name" value="WD_REPEATS_1"/>
    <property type="match status" value="6"/>
</dbReference>
<dbReference type="Gene3D" id="3.40.50.300">
    <property type="entry name" value="P-loop containing nucleotide triphosphate hydrolases"/>
    <property type="match status" value="1"/>
</dbReference>
<dbReference type="InterPro" id="IPR056884">
    <property type="entry name" value="NPHP3-like_N"/>
</dbReference>
<keyword evidence="1 3" id="KW-0853">WD repeat</keyword>
<dbReference type="EMBL" id="PXOA01000118">
    <property type="protein sequence ID" value="RFU80289.1"/>
    <property type="molecule type" value="Genomic_DNA"/>
</dbReference>
<reference evidence="5 6" key="1">
    <citation type="journal article" date="2018" name="PLoS Pathog.">
        <title>Evolution of structural diversity of trichothecenes, a family of toxins produced by plant pathogenic and entomopathogenic fungi.</title>
        <authorList>
            <person name="Proctor R.H."/>
            <person name="McCormick S.P."/>
            <person name="Kim H.S."/>
            <person name="Cardoza R.E."/>
            <person name="Stanley A.M."/>
            <person name="Lindo L."/>
            <person name="Kelly A."/>
            <person name="Brown D.W."/>
            <person name="Lee T."/>
            <person name="Vaughan M.M."/>
            <person name="Alexander N.J."/>
            <person name="Busman M."/>
            <person name="Gutierrez S."/>
        </authorList>
    </citation>
    <scope>NUCLEOTIDE SEQUENCE [LARGE SCALE GENOMIC DNA]</scope>
    <source>
        <strain evidence="5 6">IBT 40837</strain>
    </source>
</reference>
<dbReference type="InterPro" id="IPR027417">
    <property type="entry name" value="P-loop_NTPase"/>
</dbReference>
<dbReference type="Proteomes" id="UP000266272">
    <property type="component" value="Unassembled WGS sequence"/>
</dbReference>
<feature type="repeat" description="WD" evidence="3">
    <location>
        <begin position="791"/>
        <end position="832"/>
    </location>
</feature>
<protein>
    <submittedName>
        <fullName evidence="5">Wd40 repeat</fullName>
    </submittedName>
</protein>
<dbReference type="AlphaFoldDB" id="A0A395NW09"/>
<dbReference type="PROSITE" id="PS50837">
    <property type="entry name" value="NACHT"/>
    <property type="match status" value="1"/>
</dbReference>
<dbReference type="SUPFAM" id="SSF50998">
    <property type="entry name" value="Quinoprotein alcohol dehydrogenase-like"/>
    <property type="match status" value="1"/>
</dbReference>
<dbReference type="Pfam" id="PF00400">
    <property type="entry name" value="WD40"/>
    <property type="match status" value="7"/>
</dbReference>
<dbReference type="InterPro" id="IPR036322">
    <property type="entry name" value="WD40_repeat_dom_sf"/>
</dbReference>
<dbReference type="PROSITE" id="PS50294">
    <property type="entry name" value="WD_REPEATS_REGION"/>
    <property type="match status" value="6"/>
</dbReference>
<evidence type="ECO:0000313" key="5">
    <source>
        <dbReference type="EMBL" id="RFU80289.1"/>
    </source>
</evidence>
<comment type="caution">
    <text evidence="5">The sequence shown here is derived from an EMBL/GenBank/DDBJ whole genome shotgun (WGS) entry which is preliminary data.</text>
</comment>
<dbReference type="PANTHER" id="PTHR19848:SF8">
    <property type="entry name" value="F-BOX AND WD REPEAT DOMAIN CONTAINING 7"/>
    <property type="match status" value="1"/>
</dbReference>
<dbReference type="PRINTS" id="PR00320">
    <property type="entry name" value="GPROTEINBRPT"/>
</dbReference>
<evidence type="ECO:0000313" key="6">
    <source>
        <dbReference type="Proteomes" id="UP000266272"/>
    </source>
</evidence>
<dbReference type="SUPFAM" id="SSF52540">
    <property type="entry name" value="P-loop containing nucleoside triphosphate hydrolases"/>
    <property type="match status" value="1"/>
</dbReference>
<evidence type="ECO:0000256" key="3">
    <source>
        <dbReference type="PROSITE-ProRule" id="PRU00221"/>
    </source>
</evidence>
<keyword evidence="2" id="KW-0677">Repeat</keyword>
<evidence type="ECO:0000256" key="1">
    <source>
        <dbReference type="ARBA" id="ARBA00022574"/>
    </source>
</evidence>